<dbReference type="EMBL" id="ML119645">
    <property type="protein sequence ID" value="RPA88074.1"/>
    <property type="molecule type" value="Genomic_DNA"/>
</dbReference>
<sequence length="197" mass="22944">MADAQVQILRPSRVFPPHTALEIAQNANLQFWYGEVQFYRPEEGTPAPVPDTAGLADRYAERKQFIWRHLLDPLWGVLYGTYPEAMVDHFQVMLGGWHRLDIRQPLNLNRYKYFFNWVVLAPYRLPDASALDLYTMRRIPDVMELEQACINGNLRAETKPRTWLEGDHSPGAWLDREGLWFLMFDFPDNATLLPAVP</sequence>
<evidence type="ECO:0000313" key="1">
    <source>
        <dbReference type="EMBL" id="RPA88074.1"/>
    </source>
</evidence>
<dbReference type="AlphaFoldDB" id="A0A3N4J2G1"/>
<dbReference type="Proteomes" id="UP000275078">
    <property type="component" value="Unassembled WGS sequence"/>
</dbReference>
<name>A0A3N4J2G1_ASCIM</name>
<gene>
    <name evidence="1" type="ORF">BJ508DRAFT_2386</name>
</gene>
<proteinExistence type="predicted"/>
<keyword evidence="2" id="KW-1185">Reference proteome</keyword>
<accession>A0A3N4J2G1</accession>
<protein>
    <submittedName>
        <fullName evidence="1">Uncharacterized protein</fullName>
    </submittedName>
</protein>
<organism evidence="1 2">
    <name type="scientific">Ascobolus immersus RN42</name>
    <dbReference type="NCBI Taxonomy" id="1160509"/>
    <lineage>
        <taxon>Eukaryota</taxon>
        <taxon>Fungi</taxon>
        <taxon>Dikarya</taxon>
        <taxon>Ascomycota</taxon>
        <taxon>Pezizomycotina</taxon>
        <taxon>Pezizomycetes</taxon>
        <taxon>Pezizales</taxon>
        <taxon>Ascobolaceae</taxon>
        <taxon>Ascobolus</taxon>
    </lineage>
</organism>
<reference evidence="1 2" key="1">
    <citation type="journal article" date="2018" name="Nat. Ecol. Evol.">
        <title>Pezizomycetes genomes reveal the molecular basis of ectomycorrhizal truffle lifestyle.</title>
        <authorList>
            <person name="Murat C."/>
            <person name="Payen T."/>
            <person name="Noel B."/>
            <person name="Kuo A."/>
            <person name="Morin E."/>
            <person name="Chen J."/>
            <person name="Kohler A."/>
            <person name="Krizsan K."/>
            <person name="Balestrini R."/>
            <person name="Da Silva C."/>
            <person name="Montanini B."/>
            <person name="Hainaut M."/>
            <person name="Levati E."/>
            <person name="Barry K.W."/>
            <person name="Belfiori B."/>
            <person name="Cichocki N."/>
            <person name="Clum A."/>
            <person name="Dockter R.B."/>
            <person name="Fauchery L."/>
            <person name="Guy J."/>
            <person name="Iotti M."/>
            <person name="Le Tacon F."/>
            <person name="Lindquist E.A."/>
            <person name="Lipzen A."/>
            <person name="Malagnac F."/>
            <person name="Mello A."/>
            <person name="Molinier V."/>
            <person name="Miyauchi S."/>
            <person name="Poulain J."/>
            <person name="Riccioni C."/>
            <person name="Rubini A."/>
            <person name="Sitrit Y."/>
            <person name="Splivallo R."/>
            <person name="Traeger S."/>
            <person name="Wang M."/>
            <person name="Zifcakova L."/>
            <person name="Wipf D."/>
            <person name="Zambonelli A."/>
            <person name="Paolocci F."/>
            <person name="Nowrousian M."/>
            <person name="Ottonello S."/>
            <person name="Baldrian P."/>
            <person name="Spatafora J.W."/>
            <person name="Henrissat B."/>
            <person name="Nagy L.G."/>
            <person name="Aury J.M."/>
            <person name="Wincker P."/>
            <person name="Grigoriev I.V."/>
            <person name="Bonfante P."/>
            <person name="Martin F.M."/>
        </authorList>
    </citation>
    <scope>NUCLEOTIDE SEQUENCE [LARGE SCALE GENOMIC DNA]</scope>
    <source>
        <strain evidence="1 2">RN42</strain>
    </source>
</reference>
<evidence type="ECO:0000313" key="2">
    <source>
        <dbReference type="Proteomes" id="UP000275078"/>
    </source>
</evidence>